<gene>
    <name evidence="1" type="ORF">BCV71DRAFT_226724</name>
</gene>
<name>A0A1X0S377_RHIZD</name>
<accession>A0A1X0S377</accession>
<dbReference type="OMA" id="AYMMAAK"/>
<organism evidence="1 2">
    <name type="scientific">Rhizopus microsporus</name>
    <dbReference type="NCBI Taxonomy" id="58291"/>
    <lineage>
        <taxon>Eukaryota</taxon>
        <taxon>Fungi</taxon>
        <taxon>Fungi incertae sedis</taxon>
        <taxon>Mucoromycota</taxon>
        <taxon>Mucoromycotina</taxon>
        <taxon>Mucoromycetes</taxon>
        <taxon>Mucorales</taxon>
        <taxon>Mucorineae</taxon>
        <taxon>Rhizopodaceae</taxon>
        <taxon>Rhizopus</taxon>
    </lineage>
</organism>
<dbReference type="Gene3D" id="1.10.472.10">
    <property type="entry name" value="Cyclin-like"/>
    <property type="match status" value="1"/>
</dbReference>
<evidence type="ECO:0000313" key="1">
    <source>
        <dbReference type="EMBL" id="ORE18750.1"/>
    </source>
</evidence>
<reference evidence="1 2" key="1">
    <citation type="journal article" date="2016" name="Proc. Natl. Acad. Sci. U.S.A.">
        <title>Lipid metabolic changes in an early divergent fungus govern the establishment of a mutualistic symbiosis with endobacteria.</title>
        <authorList>
            <person name="Lastovetsky O.A."/>
            <person name="Gaspar M.L."/>
            <person name="Mondo S.J."/>
            <person name="LaButti K.M."/>
            <person name="Sandor L."/>
            <person name="Grigoriev I.V."/>
            <person name="Henry S.A."/>
            <person name="Pawlowska T.E."/>
        </authorList>
    </citation>
    <scope>NUCLEOTIDE SEQUENCE [LARGE SCALE GENOMIC DNA]</scope>
    <source>
        <strain evidence="1 2">ATCC 11559</strain>
    </source>
</reference>
<dbReference type="AlphaFoldDB" id="A0A1X0S377"/>
<sequence length="320" mass="36263">MKVKSDIHKTTTTAIDQQRHTFVPYSVHQRQNGQREENKINSAYSTSYNQACLILQAIQMNGRRRLSPQCVLQLATFVTRAWEADTEQDTIEGICKLMNNLLDMTLLCPEMNLNEALIQFCKNTTSTQSVSPSITLLLAIDYISRLKQKYGNIKGTKGCGQRLILVAYMMASKYMHVNLKSIINISYSTTAKTTTSNDNRNNSCSDGESPSLTLPFLNTVKDTLTFPHLKEQILPSPPTSPKAHSDSDPMNYHYFSSKKAPATATSNQSTSLLRMELEFLHFLNYDLSLNETMKLIYWAQTFDDELDRRDYSSGYEGDTD</sequence>
<evidence type="ECO:0000313" key="2">
    <source>
        <dbReference type="Proteomes" id="UP000242381"/>
    </source>
</evidence>
<protein>
    <recommendedName>
        <fullName evidence="3">Cyclin N-terminal domain-containing protein</fullName>
    </recommendedName>
</protein>
<proteinExistence type="predicted"/>
<dbReference type="VEuPathDB" id="FungiDB:BCV72DRAFT_227536"/>
<evidence type="ECO:0008006" key="3">
    <source>
        <dbReference type="Google" id="ProtNLM"/>
    </source>
</evidence>
<dbReference type="EMBL" id="KV921323">
    <property type="protein sequence ID" value="ORE18750.1"/>
    <property type="molecule type" value="Genomic_DNA"/>
</dbReference>
<dbReference type="Proteomes" id="UP000242381">
    <property type="component" value="Unassembled WGS sequence"/>
</dbReference>